<evidence type="ECO:0000313" key="2">
    <source>
        <dbReference type="EMBL" id="MDT0593937.1"/>
    </source>
</evidence>
<accession>A0ABU2ZMT6</accession>
<evidence type="ECO:0000313" key="3">
    <source>
        <dbReference type="Proteomes" id="UP001253545"/>
    </source>
</evidence>
<reference evidence="2 3" key="1">
    <citation type="submission" date="2023-09" db="EMBL/GenBank/DDBJ databases">
        <authorList>
            <person name="Rey-Velasco X."/>
        </authorList>
    </citation>
    <scope>NUCLEOTIDE SEQUENCE [LARGE SCALE GENOMIC DNA]</scope>
    <source>
        <strain evidence="2 3">P117</strain>
    </source>
</reference>
<organism evidence="2 3">
    <name type="scientific">Glaciecola petra</name>
    <dbReference type="NCBI Taxonomy" id="3075602"/>
    <lineage>
        <taxon>Bacteria</taxon>
        <taxon>Pseudomonadati</taxon>
        <taxon>Pseudomonadota</taxon>
        <taxon>Gammaproteobacteria</taxon>
        <taxon>Alteromonadales</taxon>
        <taxon>Alteromonadaceae</taxon>
        <taxon>Glaciecola</taxon>
    </lineage>
</organism>
<name>A0ABU2ZMT6_9ALTE</name>
<protein>
    <submittedName>
        <fullName evidence="2">Slp family lipoprotein</fullName>
    </submittedName>
</protein>
<dbReference type="NCBIfam" id="TIGR00752">
    <property type="entry name" value="slp"/>
    <property type="match status" value="1"/>
</dbReference>
<dbReference type="InterPro" id="IPR004658">
    <property type="entry name" value="OMP_Slp"/>
</dbReference>
<dbReference type="Pfam" id="PF03843">
    <property type="entry name" value="Slp"/>
    <property type="match status" value="1"/>
</dbReference>
<sequence length="231" mass="25734">MKLLSILIPFTLLIGGCSMTPENIEVAEVDKLVTYVDSKQSDLAGRKARWGGKIVSVENKKDVSEIEIVYFPEARSGKPRTGEPSEGRFKAVVTGFVDPLVFEEGRLITVVGEVGTTSVGIIGEQEYQYPVLNAVGYHMWKETSDVRVESFAFSPFGFHYGFNRGFYNPWYSPWHNSHLRQRLRVTKHNGHSQGGVVTRSNSNSSVSATSRSGRTTSSGVRNQSNRPKDER</sequence>
<dbReference type="RefSeq" id="WP_311367431.1">
    <property type="nucleotide sequence ID" value="NZ_JAVRHX010000001.1"/>
</dbReference>
<dbReference type="EMBL" id="JAVRHX010000001">
    <property type="protein sequence ID" value="MDT0593937.1"/>
    <property type="molecule type" value="Genomic_DNA"/>
</dbReference>
<keyword evidence="2" id="KW-0449">Lipoprotein</keyword>
<proteinExistence type="predicted"/>
<dbReference type="PANTHER" id="PTHR37530:SF1">
    <property type="entry name" value="OUTER MEMBRANE PROTEIN SLP"/>
    <property type="match status" value="1"/>
</dbReference>
<feature type="region of interest" description="Disordered" evidence="1">
    <location>
        <begin position="189"/>
        <end position="231"/>
    </location>
</feature>
<feature type="compositionally biased region" description="Low complexity" evidence="1">
    <location>
        <begin position="194"/>
        <end position="222"/>
    </location>
</feature>
<dbReference type="PROSITE" id="PS51257">
    <property type="entry name" value="PROKAR_LIPOPROTEIN"/>
    <property type="match status" value="1"/>
</dbReference>
<dbReference type="PANTHER" id="PTHR37530">
    <property type="entry name" value="OUTER MEMBRANE PROTEIN SLP"/>
    <property type="match status" value="1"/>
</dbReference>
<keyword evidence="3" id="KW-1185">Reference proteome</keyword>
<dbReference type="Proteomes" id="UP001253545">
    <property type="component" value="Unassembled WGS sequence"/>
</dbReference>
<evidence type="ECO:0000256" key="1">
    <source>
        <dbReference type="SAM" id="MobiDB-lite"/>
    </source>
</evidence>
<gene>
    <name evidence="2" type="ORF">RM552_03665</name>
</gene>
<comment type="caution">
    <text evidence="2">The sequence shown here is derived from an EMBL/GenBank/DDBJ whole genome shotgun (WGS) entry which is preliminary data.</text>
</comment>